<dbReference type="GO" id="GO:0003700">
    <property type="term" value="F:DNA-binding transcription factor activity"/>
    <property type="evidence" value="ECO:0007669"/>
    <property type="project" value="InterPro"/>
</dbReference>
<dbReference type="InterPro" id="IPR052158">
    <property type="entry name" value="INH-QAR"/>
</dbReference>
<dbReference type="SUPFAM" id="SSF46689">
    <property type="entry name" value="Homeodomain-like"/>
    <property type="match status" value="1"/>
</dbReference>
<dbReference type="Gene3D" id="1.10.10.60">
    <property type="entry name" value="Homeodomain-like"/>
    <property type="match status" value="2"/>
</dbReference>
<dbReference type="Pfam" id="PF12833">
    <property type="entry name" value="HTH_18"/>
    <property type="match status" value="1"/>
</dbReference>
<keyword evidence="1" id="KW-0805">Transcription regulation</keyword>
<feature type="domain" description="HTH araC/xylS-type" evidence="4">
    <location>
        <begin position="236"/>
        <end position="334"/>
    </location>
</feature>
<organism evidence="5 6">
    <name type="scientific">Marinagarivorans cellulosilyticus</name>
    <dbReference type="NCBI Taxonomy" id="2721545"/>
    <lineage>
        <taxon>Bacteria</taxon>
        <taxon>Pseudomonadati</taxon>
        <taxon>Pseudomonadota</taxon>
        <taxon>Gammaproteobacteria</taxon>
        <taxon>Cellvibrionales</taxon>
        <taxon>Cellvibrionaceae</taxon>
        <taxon>Marinagarivorans</taxon>
    </lineage>
</organism>
<dbReference type="PANTHER" id="PTHR43130">
    <property type="entry name" value="ARAC-FAMILY TRANSCRIPTIONAL REGULATOR"/>
    <property type="match status" value="1"/>
</dbReference>
<gene>
    <name evidence="5" type="ORF">MARGE09_P0690</name>
</gene>
<dbReference type="PANTHER" id="PTHR43130:SF11">
    <property type="entry name" value="TRANSCRIPTIONAL REGULATORY PROTEIN"/>
    <property type="match status" value="1"/>
</dbReference>
<dbReference type="CDD" id="cd03138">
    <property type="entry name" value="GATase1_AraC_2"/>
    <property type="match status" value="1"/>
</dbReference>
<dbReference type="AlphaFoldDB" id="A0AAN1WF77"/>
<dbReference type="RefSeq" id="WP_236985989.1">
    <property type="nucleotide sequence ID" value="NZ_AP023086.1"/>
</dbReference>
<dbReference type="InterPro" id="IPR029062">
    <property type="entry name" value="Class_I_gatase-like"/>
</dbReference>
<keyword evidence="2" id="KW-0238">DNA-binding</keyword>
<dbReference type="Pfam" id="PF01965">
    <property type="entry name" value="DJ-1_PfpI"/>
    <property type="match status" value="1"/>
</dbReference>
<evidence type="ECO:0000259" key="4">
    <source>
        <dbReference type="PROSITE" id="PS01124"/>
    </source>
</evidence>
<dbReference type="Gene3D" id="3.40.50.880">
    <property type="match status" value="1"/>
</dbReference>
<sequence>MPNTFRRHPLKISLLATQETSAAVLYGLHEVFSCVGTMWQLMTGRQAHTPQIAVSIAGRSSGLLVTNQGAPILVDSPFSETDNPDVIIAGDLYLDLEQPLHGLWAEEVQWIKTQHQRGAIICSVCSGSILLAETGLLDEKNATTHWSVSELFAQYYPKVNLMPEHVLLPGQPEDRIITSGGSASWSDLSLYLIAHFCGNEEARRIAKIFLFGDRNDGQLPFSAMTRPKPHEDEVVAQCQLWVANNYEVQNPVSEMIKHSGLNPRTFKRRFNKATGFAPLEYVQTLRIEEAKQMLEASNDPIDIIASNVGYDDPNSFRRLFKRSTAISPSQYRQRFQKVGACVNIQ</sequence>
<reference evidence="5 6" key="1">
    <citation type="journal article" date="2022" name="IScience">
        <title>An ultrasensitive nanofiber-based assay for enzymatic hydrolysis and deep-sea microbial degradation of cellulose.</title>
        <authorList>
            <person name="Tsudome M."/>
            <person name="Tachioka M."/>
            <person name="Miyazaki M."/>
            <person name="Uchimura K."/>
            <person name="Tsuda M."/>
            <person name="Takaki Y."/>
            <person name="Deguchi S."/>
        </authorList>
    </citation>
    <scope>NUCLEOTIDE SEQUENCE [LARGE SCALE GENOMIC DNA]</scope>
    <source>
        <strain evidence="5 6">GE09</strain>
    </source>
</reference>
<dbReference type="InterPro" id="IPR018060">
    <property type="entry name" value="HTH_AraC"/>
</dbReference>
<evidence type="ECO:0000313" key="6">
    <source>
        <dbReference type="Proteomes" id="UP001320119"/>
    </source>
</evidence>
<dbReference type="Proteomes" id="UP001320119">
    <property type="component" value="Chromosome"/>
</dbReference>
<dbReference type="InterPro" id="IPR002818">
    <property type="entry name" value="DJ-1/PfpI"/>
</dbReference>
<protein>
    <recommendedName>
        <fullName evidence="4">HTH araC/xylS-type domain-containing protein</fullName>
    </recommendedName>
</protein>
<dbReference type="SMART" id="SM00342">
    <property type="entry name" value="HTH_ARAC"/>
    <property type="match status" value="1"/>
</dbReference>
<evidence type="ECO:0000256" key="2">
    <source>
        <dbReference type="ARBA" id="ARBA00023125"/>
    </source>
</evidence>
<name>A0AAN1WF77_9GAMM</name>
<dbReference type="PROSITE" id="PS01124">
    <property type="entry name" value="HTH_ARAC_FAMILY_2"/>
    <property type="match status" value="1"/>
</dbReference>
<dbReference type="PROSITE" id="PS00041">
    <property type="entry name" value="HTH_ARAC_FAMILY_1"/>
    <property type="match status" value="1"/>
</dbReference>
<evidence type="ECO:0000313" key="5">
    <source>
        <dbReference type="EMBL" id="BCD96490.1"/>
    </source>
</evidence>
<evidence type="ECO:0000256" key="1">
    <source>
        <dbReference type="ARBA" id="ARBA00023015"/>
    </source>
</evidence>
<dbReference type="SUPFAM" id="SSF52317">
    <property type="entry name" value="Class I glutamine amidotransferase-like"/>
    <property type="match status" value="1"/>
</dbReference>
<keyword evidence="6" id="KW-1185">Reference proteome</keyword>
<dbReference type="EMBL" id="AP023086">
    <property type="protein sequence ID" value="BCD96490.1"/>
    <property type="molecule type" value="Genomic_DNA"/>
</dbReference>
<dbReference type="KEGG" id="marq:MARGE09_P0690"/>
<dbReference type="InterPro" id="IPR009057">
    <property type="entry name" value="Homeodomain-like_sf"/>
</dbReference>
<evidence type="ECO:0000256" key="3">
    <source>
        <dbReference type="ARBA" id="ARBA00023163"/>
    </source>
</evidence>
<keyword evidence="3" id="KW-0804">Transcription</keyword>
<accession>A0AAN1WF77</accession>
<dbReference type="GO" id="GO:0043565">
    <property type="term" value="F:sequence-specific DNA binding"/>
    <property type="evidence" value="ECO:0007669"/>
    <property type="project" value="InterPro"/>
</dbReference>
<proteinExistence type="predicted"/>
<dbReference type="InterPro" id="IPR018062">
    <property type="entry name" value="HTH_AraC-typ_CS"/>
</dbReference>